<evidence type="ECO:0008006" key="6">
    <source>
        <dbReference type="Google" id="ProtNLM"/>
    </source>
</evidence>
<feature type="chain" id="PRO_5045980581" description="Ig-like domain-containing protein" evidence="3">
    <location>
        <begin position="16"/>
        <end position="443"/>
    </location>
</feature>
<dbReference type="EMBL" id="CAUEEQ010010138">
    <property type="protein sequence ID" value="CAJ0934183.1"/>
    <property type="molecule type" value="Genomic_DNA"/>
</dbReference>
<keyword evidence="2" id="KW-0812">Transmembrane</keyword>
<keyword evidence="5" id="KW-1185">Reference proteome</keyword>
<organism evidence="4 5">
    <name type="scientific">Ranitomeya imitator</name>
    <name type="common">mimic poison frog</name>
    <dbReference type="NCBI Taxonomy" id="111125"/>
    <lineage>
        <taxon>Eukaryota</taxon>
        <taxon>Metazoa</taxon>
        <taxon>Chordata</taxon>
        <taxon>Craniata</taxon>
        <taxon>Vertebrata</taxon>
        <taxon>Euteleostomi</taxon>
        <taxon>Amphibia</taxon>
        <taxon>Batrachia</taxon>
        <taxon>Anura</taxon>
        <taxon>Neobatrachia</taxon>
        <taxon>Hyloidea</taxon>
        <taxon>Dendrobatidae</taxon>
        <taxon>Dendrobatinae</taxon>
        <taxon>Ranitomeya</taxon>
    </lineage>
</organism>
<evidence type="ECO:0000256" key="3">
    <source>
        <dbReference type="SAM" id="SignalP"/>
    </source>
</evidence>
<feature type="compositionally biased region" description="Polar residues" evidence="1">
    <location>
        <begin position="412"/>
        <end position="422"/>
    </location>
</feature>
<evidence type="ECO:0000313" key="4">
    <source>
        <dbReference type="EMBL" id="CAJ0934183.1"/>
    </source>
</evidence>
<reference evidence="4" key="1">
    <citation type="submission" date="2023-07" db="EMBL/GenBank/DDBJ databases">
        <authorList>
            <person name="Stuckert A."/>
        </authorList>
    </citation>
    <scope>NUCLEOTIDE SEQUENCE</scope>
</reference>
<evidence type="ECO:0000256" key="2">
    <source>
        <dbReference type="SAM" id="Phobius"/>
    </source>
</evidence>
<comment type="caution">
    <text evidence="4">The sequence shown here is derived from an EMBL/GenBank/DDBJ whole genome shotgun (WGS) entry which is preliminary data.</text>
</comment>
<sequence>MLLLLVLYLGIPCSAENPDHSGIITVPAEGSTFLPCGHHSSAPVPLVLKLQMEERSNGSWVLLGMTPIILMLDTNVLTVWLAPDNTSSNYSCSADDAPGDAHLSDSELDDVEEQRIACRAPRTWTRVQWSRGDEVIAMVHRAGPQLSVKVTRKGPSFIITSIIDEDSGGSNMTKMLNATCRGLPPHGNATGWQLFLKERYWIIVAVASSSALLGLLLAGGFVSIRRRRRARRRAQNSFFKMSSAARNLYTDSISPQTDVAHKDQDFTYQNVSPSKVVGNDCYSDKSSFLSLGGDSYLEPMAEGGDQASVASGCYEDPTKDRDDHEDCIDGDCYENTNEEIKDGSEGSQSYEDMKGSICVRAKAEGPAEEGATRDEDADSYENMETPLYSQPDCVRPPHKFSEDQTEGRTANLADSTTHQPQKVSMELQEQDGDFYISYETHRL</sequence>
<protein>
    <recommendedName>
        <fullName evidence="6">Ig-like domain-containing protein</fullName>
    </recommendedName>
</protein>
<accession>A0ABN9L663</accession>
<evidence type="ECO:0000256" key="1">
    <source>
        <dbReference type="SAM" id="MobiDB-lite"/>
    </source>
</evidence>
<keyword evidence="2" id="KW-1133">Transmembrane helix</keyword>
<feature type="region of interest" description="Disordered" evidence="1">
    <location>
        <begin position="299"/>
        <end position="327"/>
    </location>
</feature>
<feature type="compositionally biased region" description="Basic and acidic residues" evidence="1">
    <location>
        <begin position="362"/>
        <end position="374"/>
    </location>
</feature>
<feature type="region of interest" description="Disordered" evidence="1">
    <location>
        <begin position="362"/>
        <end position="443"/>
    </location>
</feature>
<feature type="transmembrane region" description="Helical" evidence="2">
    <location>
        <begin position="200"/>
        <end position="224"/>
    </location>
</feature>
<keyword evidence="2" id="KW-0472">Membrane</keyword>
<gene>
    <name evidence="4" type="ORF">RIMI_LOCUS5817475</name>
</gene>
<keyword evidence="3" id="KW-0732">Signal</keyword>
<dbReference type="Proteomes" id="UP001176940">
    <property type="component" value="Unassembled WGS sequence"/>
</dbReference>
<feature type="signal peptide" evidence="3">
    <location>
        <begin position="1"/>
        <end position="15"/>
    </location>
</feature>
<name>A0ABN9L663_9NEOB</name>
<proteinExistence type="predicted"/>
<evidence type="ECO:0000313" key="5">
    <source>
        <dbReference type="Proteomes" id="UP001176940"/>
    </source>
</evidence>